<name>A0A7J0DWJ0_9ERIC</name>
<dbReference type="AlphaFoldDB" id="A0A7J0DWJ0"/>
<evidence type="ECO:0000256" key="1">
    <source>
        <dbReference type="SAM" id="MobiDB-lite"/>
    </source>
</evidence>
<evidence type="ECO:0000313" key="2">
    <source>
        <dbReference type="EMBL" id="GFS42556.1"/>
    </source>
</evidence>
<protein>
    <submittedName>
        <fullName evidence="2">Uncharacterized protein</fullName>
    </submittedName>
</protein>
<evidence type="ECO:0000313" key="3">
    <source>
        <dbReference type="Proteomes" id="UP000585474"/>
    </source>
</evidence>
<keyword evidence="3" id="KW-1185">Reference proteome</keyword>
<proteinExistence type="predicted"/>
<feature type="compositionally biased region" description="Acidic residues" evidence="1">
    <location>
        <begin position="184"/>
        <end position="193"/>
    </location>
</feature>
<dbReference type="EMBL" id="BJWL01000401">
    <property type="protein sequence ID" value="GFS42556.1"/>
    <property type="molecule type" value="Genomic_DNA"/>
</dbReference>
<comment type="caution">
    <text evidence="2">The sequence shown here is derived from an EMBL/GenBank/DDBJ whole genome shotgun (WGS) entry which is preliminary data.</text>
</comment>
<accession>A0A7J0DWJ0</accession>
<sequence length="193" mass="21266">MSPWWVTVTDFARDLDTSLALARAIMLCSDSTALADESWDLMRNLLVMQHVQSLQRAMATVDRMAEYSAELKQTKKKMEADANKAKLALTDVIQLKADLVLAEQSSVNPGRPRSRVPWVSRAYSPLILPDFDEEEFLNKVEENEVAPEPVPDFSVAPNIEVVDSAEEVGKAVAEAPGDRSTEETGADDGEDAD</sequence>
<reference evidence="3" key="1">
    <citation type="submission" date="2019-07" db="EMBL/GenBank/DDBJ databases">
        <title>De Novo Assembly of kiwifruit Actinidia rufa.</title>
        <authorList>
            <person name="Sugita-Konishi S."/>
            <person name="Sato K."/>
            <person name="Mori E."/>
            <person name="Abe Y."/>
            <person name="Kisaki G."/>
            <person name="Hamano K."/>
            <person name="Suezawa K."/>
            <person name="Otani M."/>
            <person name="Fukuda T."/>
            <person name="Manabe T."/>
            <person name="Gomi K."/>
            <person name="Tabuchi M."/>
            <person name="Akimitsu K."/>
            <person name="Kataoka I."/>
        </authorList>
    </citation>
    <scope>NUCLEOTIDE SEQUENCE [LARGE SCALE GENOMIC DNA]</scope>
    <source>
        <strain evidence="3">cv. Fuchu</strain>
    </source>
</reference>
<dbReference type="Proteomes" id="UP000585474">
    <property type="component" value="Unassembled WGS sequence"/>
</dbReference>
<organism evidence="2 3">
    <name type="scientific">Actinidia rufa</name>
    <dbReference type="NCBI Taxonomy" id="165716"/>
    <lineage>
        <taxon>Eukaryota</taxon>
        <taxon>Viridiplantae</taxon>
        <taxon>Streptophyta</taxon>
        <taxon>Embryophyta</taxon>
        <taxon>Tracheophyta</taxon>
        <taxon>Spermatophyta</taxon>
        <taxon>Magnoliopsida</taxon>
        <taxon>eudicotyledons</taxon>
        <taxon>Gunneridae</taxon>
        <taxon>Pentapetalae</taxon>
        <taxon>asterids</taxon>
        <taxon>Ericales</taxon>
        <taxon>Actinidiaceae</taxon>
        <taxon>Actinidia</taxon>
    </lineage>
</organism>
<feature type="region of interest" description="Disordered" evidence="1">
    <location>
        <begin position="166"/>
        <end position="193"/>
    </location>
</feature>
<gene>
    <name evidence="2" type="ORF">Acr_00g0080520</name>
</gene>